<dbReference type="EMBL" id="EQ973789">
    <property type="protein sequence ID" value="EEF47360.1"/>
    <property type="molecule type" value="Genomic_DNA"/>
</dbReference>
<sequence>MTFLNCLKLIEVQSGDTSAFRRLTSYLHYLLRHSSQGLFNPSSQISTCLAGNEIPGWFNYQSVGSSLKLQLPPFWWTNNCLTCLDMWEACNHLKVTFSSDQLRVKYSGFRAIFSRDIDELVLCSRPFQNLGLPNIVNVDRGKRNHDDFCSGSGVEPGESRNLVNKLSYKRMRMTEDPES</sequence>
<dbReference type="Pfam" id="PF20160">
    <property type="entry name" value="C-JID"/>
    <property type="match status" value="1"/>
</dbReference>
<dbReference type="Proteomes" id="UP000008311">
    <property type="component" value="Unassembled WGS sequence"/>
</dbReference>
<name>B9RM37_RICCO</name>
<feature type="domain" description="C-JID" evidence="3">
    <location>
        <begin position="49"/>
        <end position="81"/>
    </location>
</feature>
<protein>
    <recommendedName>
        <fullName evidence="3">C-JID domain-containing protein</fullName>
    </recommendedName>
</protein>
<reference evidence="5" key="1">
    <citation type="journal article" date="2010" name="Nat. Biotechnol.">
        <title>Draft genome sequence of the oilseed species Ricinus communis.</title>
        <authorList>
            <person name="Chan A.P."/>
            <person name="Crabtree J."/>
            <person name="Zhao Q."/>
            <person name="Lorenzi H."/>
            <person name="Orvis J."/>
            <person name="Puiu D."/>
            <person name="Melake-Berhan A."/>
            <person name="Jones K.M."/>
            <person name="Redman J."/>
            <person name="Chen G."/>
            <person name="Cahoon E.B."/>
            <person name="Gedil M."/>
            <person name="Stanke M."/>
            <person name="Haas B.J."/>
            <person name="Wortman J.R."/>
            <person name="Fraser-Liggett C.M."/>
            <person name="Ravel J."/>
            <person name="Rabinowicz P.D."/>
        </authorList>
    </citation>
    <scope>NUCLEOTIDE SEQUENCE [LARGE SCALE GENOMIC DNA]</scope>
    <source>
        <strain evidence="5">cv. Hale</strain>
    </source>
</reference>
<keyword evidence="1" id="KW-0433">Leucine-rich repeat</keyword>
<evidence type="ECO:0000256" key="2">
    <source>
        <dbReference type="ARBA" id="ARBA00022737"/>
    </source>
</evidence>
<dbReference type="InterPro" id="IPR045344">
    <property type="entry name" value="C-JID"/>
</dbReference>
<evidence type="ECO:0000313" key="5">
    <source>
        <dbReference type="Proteomes" id="UP000008311"/>
    </source>
</evidence>
<evidence type="ECO:0000259" key="3">
    <source>
        <dbReference type="Pfam" id="PF20160"/>
    </source>
</evidence>
<organism evidence="4 5">
    <name type="scientific">Ricinus communis</name>
    <name type="common">Castor bean</name>
    <dbReference type="NCBI Taxonomy" id="3988"/>
    <lineage>
        <taxon>Eukaryota</taxon>
        <taxon>Viridiplantae</taxon>
        <taxon>Streptophyta</taxon>
        <taxon>Embryophyta</taxon>
        <taxon>Tracheophyta</taxon>
        <taxon>Spermatophyta</taxon>
        <taxon>Magnoliopsida</taxon>
        <taxon>eudicotyledons</taxon>
        <taxon>Gunneridae</taxon>
        <taxon>Pentapetalae</taxon>
        <taxon>rosids</taxon>
        <taxon>fabids</taxon>
        <taxon>Malpighiales</taxon>
        <taxon>Euphorbiaceae</taxon>
        <taxon>Acalyphoideae</taxon>
        <taxon>Acalypheae</taxon>
        <taxon>Ricinus</taxon>
    </lineage>
</organism>
<evidence type="ECO:0000256" key="1">
    <source>
        <dbReference type="ARBA" id="ARBA00022614"/>
    </source>
</evidence>
<proteinExistence type="predicted"/>
<accession>B9RM37</accession>
<evidence type="ECO:0000313" key="4">
    <source>
        <dbReference type="EMBL" id="EEF47360.1"/>
    </source>
</evidence>
<dbReference type="AlphaFoldDB" id="B9RM37"/>
<gene>
    <name evidence="4" type="ORF">RCOM_1077570</name>
</gene>
<keyword evidence="2" id="KW-0677">Repeat</keyword>
<dbReference type="InParanoid" id="B9RM37"/>
<keyword evidence="5" id="KW-1185">Reference proteome</keyword>